<gene>
    <name evidence="1" type="ORF">CEXT_596591</name>
</gene>
<organism evidence="1 2">
    <name type="scientific">Caerostris extrusa</name>
    <name type="common">Bark spider</name>
    <name type="synonym">Caerostris bankana</name>
    <dbReference type="NCBI Taxonomy" id="172846"/>
    <lineage>
        <taxon>Eukaryota</taxon>
        <taxon>Metazoa</taxon>
        <taxon>Ecdysozoa</taxon>
        <taxon>Arthropoda</taxon>
        <taxon>Chelicerata</taxon>
        <taxon>Arachnida</taxon>
        <taxon>Araneae</taxon>
        <taxon>Araneomorphae</taxon>
        <taxon>Entelegynae</taxon>
        <taxon>Araneoidea</taxon>
        <taxon>Araneidae</taxon>
        <taxon>Caerostris</taxon>
    </lineage>
</organism>
<evidence type="ECO:0000313" key="2">
    <source>
        <dbReference type="Proteomes" id="UP001054945"/>
    </source>
</evidence>
<evidence type="ECO:0000313" key="1">
    <source>
        <dbReference type="EMBL" id="GIY23074.1"/>
    </source>
</evidence>
<reference evidence="1 2" key="1">
    <citation type="submission" date="2021-06" db="EMBL/GenBank/DDBJ databases">
        <title>Caerostris extrusa draft genome.</title>
        <authorList>
            <person name="Kono N."/>
            <person name="Arakawa K."/>
        </authorList>
    </citation>
    <scope>NUCLEOTIDE SEQUENCE [LARGE SCALE GENOMIC DNA]</scope>
</reference>
<feature type="non-terminal residue" evidence="1">
    <location>
        <position position="1"/>
    </location>
</feature>
<dbReference type="EMBL" id="BPLR01008231">
    <property type="protein sequence ID" value="GIY23074.1"/>
    <property type="molecule type" value="Genomic_DNA"/>
</dbReference>
<keyword evidence="2" id="KW-1185">Reference proteome</keyword>
<proteinExistence type="predicted"/>
<name>A0AAV4RN15_CAEEX</name>
<dbReference type="Proteomes" id="UP001054945">
    <property type="component" value="Unassembled WGS sequence"/>
</dbReference>
<sequence length="105" mass="11476">LSEKILPIYEPPPAIPLKTKDAFEFPGEFNNKSLAACAKSDVGLSIEPRQSCGALINRGFCENRREKLFVKAGDLVALPISESATYATAKYAYLANEKACHTNEL</sequence>
<accession>A0AAV4RN15</accession>
<dbReference type="AlphaFoldDB" id="A0AAV4RN15"/>
<comment type="caution">
    <text evidence="1">The sequence shown here is derived from an EMBL/GenBank/DDBJ whole genome shotgun (WGS) entry which is preliminary data.</text>
</comment>
<protein>
    <submittedName>
        <fullName evidence="1">Uncharacterized protein</fullName>
    </submittedName>
</protein>